<dbReference type="Pfam" id="PF05699">
    <property type="entry name" value="Dimer_Tnp_hAT"/>
    <property type="match status" value="1"/>
</dbReference>
<evidence type="ECO:0000313" key="9">
    <source>
        <dbReference type="Proteomes" id="UP000789901"/>
    </source>
</evidence>
<keyword evidence="3" id="KW-0863">Zinc-finger</keyword>
<dbReference type="PANTHER" id="PTHR46481:SF10">
    <property type="entry name" value="ZINC FINGER BED DOMAIN-CONTAINING PROTEIN 39"/>
    <property type="match status" value="1"/>
</dbReference>
<sequence>MRSFQKIENIYENQNESFIPFLLFLNKVCDIFSATFSNLSNKEISNLISKLWISLSKSSKAKYRKLEINMRENPDNSDVLSAQKKRKISDHFCQHPQYLVQNSNLIRTILSCTLPLSNFLRTSILDAYNQINKLIQDEIIETLEFVALTLDFSTSYSYFGITCHWLTHDFKLIEIVLDVPKFSEEHAAAEIFEKFQFQLFKFRIARENIVSITIENKDNNIKPALSQLQIEIIPYIENNWKSVYQAIHHLIILQPSILNLSREDEKLKENILSEDEIDICKELGIVLLLFYELTEMLKHSKYPALSFMTLAIENIKQQNLKKNFDTPAILGLCSSFFDPRFKKLLYIESELRCQIINNLREQFSKLLEPTTSNPETINKDSKMLSFFHIFIQENRQTEFDKYLELPQLDVTEENNPLIWWSKNKHLFPTMAKLARKYLSIPAFSTPSDGLFPDKKNQ</sequence>
<feature type="domain" description="HMG box" evidence="6">
    <location>
        <begin position="21"/>
        <end position="66"/>
    </location>
</feature>
<dbReference type="InterPro" id="IPR008906">
    <property type="entry name" value="HATC_C_dom"/>
</dbReference>
<dbReference type="InterPro" id="IPR012337">
    <property type="entry name" value="RNaseH-like_sf"/>
</dbReference>
<dbReference type="InterPro" id="IPR009071">
    <property type="entry name" value="HMG_box_dom"/>
</dbReference>
<dbReference type="PANTHER" id="PTHR46481">
    <property type="entry name" value="ZINC FINGER BED DOMAIN-CONTAINING PROTEIN 4"/>
    <property type="match status" value="1"/>
</dbReference>
<dbReference type="SUPFAM" id="SSF47095">
    <property type="entry name" value="HMG-box"/>
    <property type="match status" value="1"/>
</dbReference>
<proteinExistence type="predicted"/>
<evidence type="ECO:0000313" key="8">
    <source>
        <dbReference type="EMBL" id="CAG8831965.1"/>
    </source>
</evidence>
<dbReference type="SUPFAM" id="SSF53098">
    <property type="entry name" value="Ribonuclease H-like"/>
    <property type="match status" value="1"/>
</dbReference>
<keyword evidence="5" id="KW-0539">Nucleus</keyword>
<organism evidence="8 9">
    <name type="scientific">Gigaspora margarita</name>
    <dbReference type="NCBI Taxonomy" id="4874"/>
    <lineage>
        <taxon>Eukaryota</taxon>
        <taxon>Fungi</taxon>
        <taxon>Fungi incertae sedis</taxon>
        <taxon>Mucoromycota</taxon>
        <taxon>Glomeromycotina</taxon>
        <taxon>Glomeromycetes</taxon>
        <taxon>Diversisporales</taxon>
        <taxon>Gigasporaceae</taxon>
        <taxon>Gigaspora</taxon>
    </lineage>
</organism>
<protein>
    <submittedName>
        <fullName evidence="8">7168_t:CDS:1</fullName>
    </submittedName>
</protein>
<gene>
    <name evidence="8" type="ORF">GMARGA_LOCUS30857</name>
</gene>
<name>A0ABN7WHY9_GIGMA</name>
<keyword evidence="4" id="KW-0862">Zinc</keyword>
<feature type="non-terminal residue" evidence="8">
    <location>
        <position position="457"/>
    </location>
</feature>
<evidence type="ECO:0000259" key="7">
    <source>
        <dbReference type="Pfam" id="PF05699"/>
    </source>
</evidence>
<keyword evidence="2" id="KW-0479">Metal-binding</keyword>
<evidence type="ECO:0000256" key="2">
    <source>
        <dbReference type="ARBA" id="ARBA00022723"/>
    </source>
</evidence>
<comment type="subcellular location">
    <subcellularLocation>
        <location evidence="1">Nucleus</location>
    </subcellularLocation>
</comment>
<dbReference type="Pfam" id="PF00505">
    <property type="entry name" value="HMG_box"/>
    <property type="match status" value="1"/>
</dbReference>
<dbReference type="InterPro" id="IPR052035">
    <property type="entry name" value="ZnF_BED_domain_contain"/>
</dbReference>
<dbReference type="Proteomes" id="UP000789901">
    <property type="component" value="Unassembled WGS sequence"/>
</dbReference>
<evidence type="ECO:0000256" key="4">
    <source>
        <dbReference type="ARBA" id="ARBA00022833"/>
    </source>
</evidence>
<evidence type="ECO:0000256" key="1">
    <source>
        <dbReference type="ARBA" id="ARBA00004123"/>
    </source>
</evidence>
<feature type="domain" description="HAT C-terminal dimerisation" evidence="7">
    <location>
        <begin position="398"/>
        <end position="452"/>
    </location>
</feature>
<dbReference type="InterPro" id="IPR036910">
    <property type="entry name" value="HMG_box_dom_sf"/>
</dbReference>
<keyword evidence="9" id="KW-1185">Reference proteome</keyword>
<evidence type="ECO:0000259" key="6">
    <source>
        <dbReference type="Pfam" id="PF00505"/>
    </source>
</evidence>
<accession>A0ABN7WHY9</accession>
<dbReference type="Gene3D" id="1.10.30.10">
    <property type="entry name" value="High mobility group box domain"/>
    <property type="match status" value="1"/>
</dbReference>
<comment type="caution">
    <text evidence="8">The sequence shown here is derived from an EMBL/GenBank/DDBJ whole genome shotgun (WGS) entry which is preliminary data.</text>
</comment>
<dbReference type="EMBL" id="CAJVQB010044520">
    <property type="protein sequence ID" value="CAG8831965.1"/>
    <property type="molecule type" value="Genomic_DNA"/>
</dbReference>
<evidence type="ECO:0000256" key="5">
    <source>
        <dbReference type="ARBA" id="ARBA00023242"/>
    </source>
</evidence>
<evidence type="ECO:0000256" key="3">
    <source>
        <dbReference type="ARBA" id="ARBA00022771"/>
    </source>
</evidence>
<reference evidence="8 9" key="1">
    <citation type="submission" date="2021-06" db="EMBL/GenBank/DDBJ databases">
        <authorList>
            <person name="Kallberg Y."/>
            <person name="Tangrot J."/>
            <person name="Rosling A."/>
        </authorList>
    </citation>
    <scope>NUCLEOTIDE SEQUENCE [LARGE SCALE GENOMIC DNA]</scope>
    <source>
        <strain evidence="8 9">120-4 pot B 10/14</strain>
    </source>
</reference>